<dbReference type="AlphaFoldDB" id="A0A1K1NF82"/>
<protein>
    <recommendedName>
        <fullName evidence="2">Dockerin domain-containing protein</fullName>
    </recommendedName>
</protein>
<dbReference type="RefSeq" id="WP_072300209.1">
    <property type="nucleotide sequence ID" value="NZ_FPIP01000004.1"/>
</dbReference>
<dbReference type="EMBL" id="FPIP01000004">
    <property type="protein sequence ID" value="SFW34003.1"/>
    <property type="molecule type" value="Genomic_DNA"/>
</dbReference>
<dbReference type="PROSITE" id="PS00018">
    <property type="entry name" value="EF_HAND_1"/>
    <property type="match status" value="1"/>
</dbReference>
<keyword evidence="1" id="KW-0732">Signal</keyword>
<proteinExistence type="predicted"/>
<evidence type="ECO:0000256" key="1">
    <source>
        <dbReference type="SAM" id="SignalP"/>
    </source>
</evidence>
<dbReference type="InterPro" id="IPR002105">
    <property type="entry name" value="Dockerin_1_rpt"/>
</dbReference>
<feature type="domain" description="Dockerin" evidence="2">
    <location>
        <begin position="791"/>
        <end position="860"/>
    </location>
</feature>
<organism evidence="3 4">
    <name type="scientific">Ruminococcus flavefaciens</name>
    <dbReference type="NCBI Taxonomy" id="1265"/>
    <lineage>
        <taxon>Bacteria</taxon>
        <taxon>Bacillati</taxon>
        <taxon>Bacillota</taxon>
        <taxon>Clostridia</taxon>
        <taxon>Eubacteriales</taxon>
        <taxon>Oscillospiraceae</taxon>
        <taxon>Ruminococcus</taxon>
    </lineage>
</organism>
<evidence type="ECO:0000259" key="2">
    <source>
        <dbReference type="PROSITE" id="PS51766"/>
    </source>
</evidence>
<dbReference type="PROSITE" id="PS51766">
    <property type="entry name" value="DOCKERIN"/>
    <property type="match status" value="1"/>
</dbReference>
<reference evidence="4" key="1">
    <citation type="submission" date="2016-11" db="EMBL/GenBank/DDBJ databases">
        <authorList>
            <person name="Varghese N."/>
            <person name="Submissions S."/>
        </authorList>
    </citation>
    <scope>NUCLEOTIDE SEQUENCE [LARGE SCALE GENOMIC DNA]</scope>
    <source>
        <strain evidence="4">YL228</strain>
    </source>
</reference>
<evidence type="ECO:0000313" key="3">
    <source>
        <dbReference type="EMBL" id="SFW34003.1"/>
    </source>
</evidence>
<dbReference type="InterPro" id="IPR036439">
    <property type="entry name" value="Dockerin_dom_sf"/>
</dbReference>
<feature type="chain" id="PRO_5012001171" description="Dockerin domain-containing protein" evidence="1">
    <location>
        <begin position="27"/>
        <end position="1011"/>
    </location>
</feature>
<dbReference type="InterPro" id="IPR016134">
    <property type="entry name" value="Dockerin_dom"/>
</dbReference>
<feature type="signal peptide" evidence="1">
    <location>
        <begin position="1"/>
        <end position="26"/>
    </location>
</feature>
<gene>
    <name evidence="3" type="ORF">SAMN02910280_1944</name>
</gene>
<dbReference type="GO" id="GO:0000272">
    <property type="term" value="P:polysaccharide catabolic process"/>
    <property type="evidence" value="ECO:0007669"/>
    <property type="project" value="InterPro"/>
</dbReference>
<dbReference type="SUPFAM" id="SSF63446">
    <property type="entry name" value="Type I dockerin domain"/>
    <property type="match status" value="1"/>
</dbReference>
<name>A0A1K1NF82_RUMFL</name>
<dbReference type="InterPro" id="IPR018247">
    <property type="entry name" value="EF_Hand_1_Ca_BS"/>
</dbReference>
<sequence length="1011" mass="115153">MKKLISIMLTAAMLSGSAAMPFTAIAADTSSAEVQNTGTKELHVEKMEISRLQYIAEQPTSVPVECYEVMTADEVFAELCGGEYAGAGSYDTGYFMHTGSNTRILMDKNGRLHKFEVIYPEVVVRMKEGVKLPIDKISNALADKGYISNALADKGYKAPKLANDGDIYRLFGSMTYEQFNTLLEMLQKLPDAVSVTGHLAVYEDTANSISGGYSIRIGLPYEMDKNNENYKELMKVASSVGYKESDYESSALIGDFQLFLCQDDAENRTNPYKLFKYLEDNGYLYSTSITSTALALINPTVYFCNIPYTMDNEPPADLGDDAFNQLRDLNADTFKNVFRLYNTPVRFVFSEYSNIDEAFDSKYMNICYYVVEHTDGWFSFYNEELQEYKSGRSTIRDGKEVKLPYGEVDQRAYAVYLDSDIVKERISPDVVIKEKYFLSGESNHMGTAVYFKTSAGDYVYFTNYDVGEVFMPVAEFCKLQKAIREELSKYPDDNGGGAVDLTGVYDISPYRLSSETEEITDFTQGEKIMTLDDVKVIAKKKQNITWSDFEVYKGKWNGTGMYTHFGRFDLEDGYYLLVGGNPPEKPEIIRLYRNDASDFIDLRYHNVDKFLSDTFFNNLRNMTEEEMKAYFAENDMTERRGYRVWTAESAAKAAENYHLSFLVDLPPEFTDSKGNVIINEVVGSNDVSKMLSTDGRFEEQFEVFLRSLVGNTGSLFNMGNSHFYYINEDTDAVKYHKRYIKVSANPISGSRYTKEEAADMFADALNLVQLSPKFAGFEYDSKIPLYGKDDKGTLKGDSNNDGQVDMSDVVLIMQCLANPDKYKLSEEGRANADMDGDGVTVGDAQNIQKHLLGIIDYITDLDTIMKMINEYCEDQYINISVVPKEKMPEQFADKYVFVRKDGADTYSRSSLDIYLIEHYVKTDLIRNIPYDPDDDSELNLIREKIYCYMLENNVRSVGIDRTNKEMDAINKKVIITYEWHTPEEEMQKLRDFVENSGFDSDLVEFRWSGLE</sequence>
<dbReference type="Pfam" id="PF00404">
    <property type="entry name" value="Dockerin_1"/>
    <property type="match status" value="1"/>
</dbReference>
<dbReference type="GO" id="GO:0004553">
    <property type="term" value="F:hydrolase activity, hydrolyzing O-glycosyl compounds"/>
    <property type="evidence" value="ECO:0007669"/>
    <property type="project" value="InterPro"/>
</dbReference>
<evidence type="ECO:0000313" key="4">
    <source>
        <dbReference type="Proteomes" id="UP000183461"/>
    </source>
</evidence>
<dbReference type="Proteomes" id="UP000183461">
    <property type="component" value="Unassembled WGS sequence"/>
</dbReference>
<accession>A0A1K1NF82</accession>
<dbReference type="CDD" id="cd14256">
    <property type="entry name" value="Dockerin_I"/>
    <property type="match status" value="1"/>
</dbReference>
<dbReference type="Gene3D" id="1.10.1330.10">
    <property type="entry name" value="Dockerin domain"/>
    <property type="match status" value="1"/>
</dbReference>